<feature type="transmembrane region" description="Helical" evidence="5">
    <location>
        <begin position="91"/>
        <end position="109"/>
    </location>
</feature>
<feature type="transmembrane region" description="Helical" evidence="5">
    <location>
        <begin position="367"/>
        <end position="391"/>
    </location>
</feature>
<evidence type="ECO:0000313" key="8">
    <source>
        <dbReference type="Proteomes" id="UP000178895"/>
    </source>
</evidence>
<comment type="caution">
    <text evidence="7">The sequence shown here is derived from an EMBL/GenBank/DDBJ whole genome shotgun (WGS) entry which is preliminary data.</text>
</comment>
<proteinExistence type="predicted"/>
<accession>A0A1F6P2L0</accession>
<dbReference type="AlphaFoldDB" id="A0A1F6P2L0"/>
<sequence length="467" mass="52965">MLESKLKFLLKSLLFLLPWQTIWIYKEGILNGVKWQYGTLGFYATEILLWLCAVLFLIWYLKKIKLRVTDYKGTLIPISHRDELRITKEKIFLASLLIFLLYALASKYWALDMLVAEQSSLRLMEATILFLLILVGPLNFRESTIYFIAGAAVQSLLGIWQFLTQTTFAYKWLGLASHPVFEAGTSIISNTDGRWLRAYGAFPHPNILGGYLVISLILTTLLFLKSDKQNLLRVTSYGLLITLQTTALFFTFSRSAWLAFGVFIISLTILKIKNKTNNRQFLSLISYLLSLTILLSILFFPLVQTRFSQNSNNEIISTSERISGVEEAWQIISAKPLLGVGAGNYTLAAYQLNPARPGWEYQPVHNVFLLIFAELGIIGAVLLLLTILSIISHLLSLNKNTAPYILCLISYVFLLTFDHYLFSTYAGLLISTVYLGILAKNDNPNLESSRFRFIGIEDPRFVQNKSG</sequence>
<dbReference type="Pfam" id="PF04932">
    <property type="entry name" value="Wzy_C"/>
    <property type="match status" value="1"/>
</dbReference>
<keyword evidence="4 5" id="KW-0472">Membrane</keyword>
<feature type="domain" description="O-antigen ligase-related" evidence="6">
    <location>
        <begin position="243"/>
        <end position="384"/>
    </location>
</feature>
<evidence type="ECO:0000256" key="5">
    <source>
        <dbReference type="SAM" id="Phobius"/>
    </source>
</evidence>
<dbReference type="InterPro" id="IPR051533">
    <property type="entry name" value="WaaL-like"/>
</dbReference>
<dbReference type="InterPro" id="IPR007016">
    <property type="entry name" value="O-antigen_ligase-rel_domated"/>
</dbReference>
<evidence type="ECO:0000256" key="2">
    <source>
        <dbReference type="ARBA" id="ARBA00022692"/>
    </source>
</evidence>
<dbReference type="EMBL" id="MFQY01000006">
    <property type="protein sequence ID" value="OGH90320.1"/>
    <property type="molecule type" value="Genomic_DNA"/>
</dbReference>
<evidence type="ECO:0000313" key="7">
    <source>
        <dbReference type="EMBL" id="OGH90320.1"/>
    </source>
</evidence>
<feature type="transmembrane region" description="Helical" evidence="5">
    <location>
        <begin position="284"/>
        <end position="303"/>
    </location>
</feature>
<comment type="subcellular location">
    <subcellularLocation>
        <location evidence="1">Membrane</location>
        <topology evidence="1">Multi-pass membrane protein</topology>
    </subcellularLocation>
</comment>
<gene>
    <name evidence="7" type="ORF">A2469_03675</name>
</gene>
<organism evidence="7 8">
    <name type="scientific">Candidatus Magasanikbacteria bacterium RIFOXYC2_FULL_40_16</name>
    <dbReference type="NCBI Taxonomy" id="1798703"/>
    <lineage>
        <taxon>Bacteria</taxon>
        <taxon>Candidatus Magasanikiibacteriota</taxon>
    </lineage>
</organism>
<protein>
    <recommendedName>
        <fullName evidence="6">O-antigen ligase-related domain-containing protein</fullName>
    </recommendedName>
</protein>
<evidence type="ECO:0000256" key="4">
    <source>
        <dbReference type="ARBA" id="ARBA00023136"/>
    </source>
</evidence>
<feature type="transmembrane region" description="Helical" evidence="5">
    <location>
        <begin position="256"/>
        <end position="272"/>
    </location>
</feature>
<evidence type="ECO:0000256" key="1">
    <source>
        <dbReference type="ARBA" id="ARBA00004141"/>
    </source>
</evidence>
<dbReference type="Proteomes" id="UP000178895">
    <property type="component" value="Unassembled WGS sequence"/>
</dbReference>
<feature type="transmembrane region" description="Helical" evidence="5">
    <location>
        <begin position="231"/>
        <end position="250"/>
    </location>
</feature>
<feature type="transmembrane region" description="Helical" evidence="5">
    <location>
        <begin position="145"/>
        <end position="163"/>
    </location>
</feature>
<evidence type="ECO:0000259" key="6">
    <source>
        <dbReference type="Pfam" id="PF04932"/>
    </source>
</evidence>
<feature type="transmembrane region" description="Helical" evidence="5">
    <location>
        <begin position="40"/>
        <end position="61"/>
    </location>
</feature>
<dbReference type="GO" id="GO:0016020">
    <property type="term" value="C:membrane"/>
    <property type="evidence" value="ECO:0007669"/>
    <property type="project" value="UniProtKB-SubCell"/>
</dbReference>
<name>A0A1F6P2L0_9BACT</name>
<reference evidence="7 8" key="1">
    <citation type="journal article" date="2016" name="Nat. Commun.">
        <title>Thousands of microbial genomes shed light on interconnected biogeochemical processes in an aquifer system.</title>
        <authorList>
            <person name="Anantharaman K."/>
            <person name="Brown C.T."/>
            <person name="Hug L.A."/>
            <person name="Sharon I."/>
            <person name="Castelle C.J."/>
            <person name="Probst A.J."/>
            <person name="Thomas B.C."/>
            <person name="Singh A."/>
            <person name="Wilkins M.J."/>
            <person name="Karaoz U."/>
            <person name="Brodie E.L."/>
            <person name="Williams K.H."/>
            <person name="Hubbard S.S."/>
            <person name="Banfield J.F."/>
        </authorList>
    </citation>
    <scope>NUCLEOTIDE SEQUENCE [LARGE SCALE GENOMIC DNA]</scope>
</reference>
<feature type="transmembrane region" description="Helical" evidence="5">
    <location>
        <begin position="207"/>
        <end position="224"/>
    </location>
</feature>
<keyword evidence="2 5" id="KW-0812">Transmembrane</keyword>
<dbReference type="PANTHER" id="PTHR37422">
    <property type="entry name" value="TEICHURONIC ACID BIOSYNTHESIS PROTEIN TUAE"/>
    <property type="match status" value="1"/>
</dbReference>
<evidence type="ECO:0000256" key="3">
    <source>
        <dbReference type="ARBA" id="ARBA00022989"/>
    </source>
</evidence>
<dbReference type="PANTHER" id="PTHR37422:SF17">
    <property type="entry name" value="O-ANTIGEN LIGASE"/>
    <property type="match status" value="1"/>
</dbReference>
<feature type="transmembrane region" description="Helical" evidence="5">
    <location>
        <begin position="121"/>
        <end position="138"/>
    </location>
</feature>
<feature type="transmembrane region" description="Helical" evidence="5">
    <location>
        <begin position="403"/>
        <end position="422"/>
    </location>
</feature>
<keyword evidence="3 5" id="KW-1133">Transmembrane helix</keyword>